<dbReference type="InterPro" id="IPR021109">
    <property type="entry name" value="Peptidase_aspartic_dom_sf"/>
</dbReference>
<dbReference type="CDD" id="cd00303">
    <property type="entry name" value="retropepsin_like"/>
    <property type="match status" value="1"/>
</dbReference>
<comment type="caution">
    <text evidence="1">The sequence shown here is derived from an EMBL/GenBank/DDBJ whole genome shotgun (WGS) entry which is preliminary data.</text>
</comment>
<dbReference type="PANTHER" id="PTHR33067">
    <property type="entry name" value="RNA-DIRECTED DNA POLYMERASE-RELATED"/>
    <property type="match status" value="1"/>
</dbReference>
<dbReference type="PANTHER" id="PTHR33067:SF32">
    <property type="entry name" value="ASPARTIC PEPTIDASE DDI1-TYPE DOMAIN-CONTAINING PROTEIN"/>
    <property type="match status" value="1"/>
</dbReference>
<gene>
    <name evidence="1" type="ORF">HRI_002661300</name>
</gene>
<reference evidence="1" key="1">
    <citation type="submission" date="2023-05" db="EMBL/GenBank/DDBJ databases">
        <title>Genome and transcriptome analyses reveal genes involved in the formation of fine ridges on petal epidermal cells in Hibiscus trionum.</title>
        <authorList>
            <person name="Koshimizu S."/>
            <person name="Masuda S."/>
            <person name="Ishii T."/>
            <person name="Shirasu K."/>
            <person name="Hoshino A."/>
            <person name="Arita M."/>
        </authorList>
    </citation>
    <scope>NUCLEOTIDE SEQUENCE</scope>
    <source>
        <strain evidence="1">Hamamatsu line</strain>
    </source>
</reference>
<dbReference type="EMBL" id="BSYR01000023">
    <property type="protein sequence ID" value="GMI89920.1"/>
    <property type="molecule type" value="Genomic_DNA"/>
</dbReference>
<accession>A0A9W7I998</accession>
<dbReference type="AlphaFoldDB" id="A0A9W7I998"/>
<dbReference type="Gene3D" id="2.40.70.10">
    <property type="entry name" value="Acid Proteases"/>
    <property type="match status" value="1"/>
</dbReference>
<proteinExistence type="predicted"/>
<keyword evidence="2" id="KW-1185">Reference proteome</keyword>
<dbReference type="OrthoDB" id="1934381at2759"/>
<sequence length="333" mass="37133">MPGYAKILKDAMSKKSKLGEFETVKMTEECMSILHKHPPQKKKDPGSFIIPCVIGDKFVGKALCDLGASINLMPKSVFQKLGIGKARPTTVILQLVDRSYVHPEGKIEDILVRVNKFIFPTDFLVLDCEADENAPIILGQPFLATGRSLIDVEKGELTIRVNDQEIKLNVLQAMKHADVEEECKVITEVTLDQPCIRSGCHDIKIGHCLGSHLEDCHDSNSSESDTEDQEEVNWIGNRPGKLFEPLNYTSDNHVIQKPSTVEPPVIDLKPLSGQLKYVFLGLNDMLLVIISSKLMQEQEQQLIGMLQQHKKAIGWTIADIQGISPALCMHKIF</sequence>
<dbReference type="Pfam" id="PF13650">
    <property type="entry name" value="Asp_protease_2"/>
    <property type="match status" value="1"/>
</dbReference>
<protein>
    <recommendedName>
        <fullName evidence="3">Aspartic peptidase DDI1-type domain-containing protein</fullName>
    </recommendedName>
</protein>
<organism evidence="1 2">
    <name type="scientific">Hibiscus trionum</name>
    <name type="common">Flower of an hour</name>
    <dbReference type="NCBI Taxonomy" id="183268"/>
    <lineage>
        <taxon>Eukaryota</taxon>
        <taxon>Viridiplantae</taxon>
        <taxon>Streptophyta</taxon>
        <taxon>Embryophyta</taxon>
        <taxon>Tracheophyta</taxon>
        <taxon>Spermatophyta</taxon>
        <taxon>Magnoliopsida</taxon>
        <taxon>eudicotyledons</taxon>
        <taxon>Gunneridae</taxon>
        <taxon>Pentapetalae</taxon>
        <taxon>rosids</taxon>
        <taxon>malvids</taxon>
        <taxon>Malvales</taxon>
        <taxon>Malvaceae</taxon>
        <taxon>Malvoideae</taxon>
        <taxon>Hibiscus</taxon>
    </lineage>
</organism>
<evidence type="ECO:0000313" key="2">
    <source>
        <dbReference type="Proteomes" id="UP001165190"/>
    </source>
</evidence>
<name>A0A9W7I998_HIBTR</name>
<evidence type="ECO:0000313" key="1">
    <source>
        <dbReference type="EMBL" id="GMI89920.1"/>
    </source>
</evidence>
<dbReference type="Proteomes" id="UP001165190">
    <property type="component" value="Unassembled WGS sequence"/>
</dbReference>
<evidence type="ECO:0008006" key="3">
    <source>
        <dbReference type="Google" id="ProtNLM"/>
    </source>
</evidence>